<keyword evidence="2" id="KW-1185">Reference proteome</keyword>
<gene>
    <name evidence="1" type="ORF">PCON_05984</name>
</gene>
<organism evidence="1 2">
    <name type="scientific">Pyronema omphalodes (strain CBS 100304)</name>
    <name type="common">Pyronema confluens</name>
    <dbReference type="NCBI Taxonomy" id="1076935"/>
    <lineage>
        <taxon>Eukaryota</taxon>
        <taxon>Fungi</taxon>
        <taxon>Dikarya</taxon>
        <taxon>Ascomycota</taxon>
        <taxon>Pezizomycotina</taxon>
        <taxon>Pezizomycetes</taxon>
        <taxon>Pezizales</taxon>
        <taxon>Pyronemataceae</taxon>
        <taxon>Pyronema</taxon>
    </lineage>
</organism>
<evidence type="ECO:0000313" key="1">
    <source>
        <dbReference type="EMBL" id="CCX06397.1"/>
    </source>
</evidence>
<evidence type="ECO:0000313" key="2">
    <source>
        <dbReference type="Proteomes" id="UP000018144"/>
    </source>
</evidence>
<dbReference type="AlphaFoldDB" id="U4KWS9"/>
<sequence>MLHCIIPESNPMPRLLRSWPSLVGKALSTPALSSLGGQTRSI</sequence>
<name>U4KWS9_PYROM</name>
<dbReference type="EMBL" id="HF935288">
    <property type="protein sequence ID" value="CCX06397.1"/>
    <property type="molecule type" value="Genomic_DNA"/>
</dbReference>
<accession>U4KWS9</accession>
<protein>
    <submittedName>
        <fullName evidence="1">Uncharacterized protein</fullName>
    </submittedName>
</protein>
<proteinExistence type="predicted"/>
<reference evidence="1 2" key="1">
    <citation type="journal article" date="2013" name="PLoS Genet.">
        <title>The genome and development-dependent transcriptomes of Pyronema confluens: a window into fungal evolution.</title>
        <authorList>
            <person name="Traeger S."/>
            <person name="Altegoer F."/>
            <person name="Freitag M."/>
            <person name="Gabaldon T."/>
            <person name="Kempken F."/>
            <person name="Kumar A."/>
            <person name="Marcet-Houben M."/>
            <person name="Poggeler S."/>
            <person name="Stajich J.E."/>
            <person name="Nowrousian M."/>
        </authorList>
    </citation>
    <scope>NUCLEOTIDE SEQUENCE [LARGE SCALE GENOMIC DNA]</scope>
    <source>
        <strain evidence="2">CBS 100304</strain>
        <tissue evidence="1">Vegetative mycelium</tissue>
    </source>
</reference>
<dbReference type="Proteomes" id="UP000018144">
    <property type="component" value="Unassembled WGS sequence"/>
</dbReference>